<dbReference type="Pfam" id="PF12627">
    <property type="entry name" value="PolyA_pol_RNAbd"/>
    <property type="match status" value="1"/>
</dbReference>
<protein>
    <submittedName>
        <fullName evidence="7">Poly(A) polymerase i</fullName>
    </submittedName>
</protein>
<dbReference type="CDD" id="cd05398">
    <property type="entry name" value="NT_ClassII-CCAase"/>
    <property type="match status" value="1"/>
</dbReference>
<keyword evidence="8" id="KW-1185">Reference proteome</keyword>
<evidence type="ECO:0000313" key="8">
    <source>
        <dbReference type="Proteomes" id="UP000653305"/>
    </source>
</evidence>
<feature type="domain" description="tRNA nucleotidyltransferase/poly(A) polymerase RNA and SrmB- binding" evidence="6">
    <location>
        <begin position="245"/>
        <end position="306"/>
    </location>
</feature>
<dbReference type="Gene3D" id="3.30.460.10">
    <property type="entry name" value="Beta Polymerase, domain 2"/>
    <property type="match status" value="1"/>
</dbReference>
<keyword evidence="4" id="KW-0694">RNA-binding</keyword>
<evidence type="ECO:0000256" key="2">
    <source>
        <dbReference type="ARBA" id="ARBA00022679"/>
    </source>
</evidence>
<sequence>MALSHPLKGKTLLSRLKPFLELERYKGSLIEDGGRIQFSSNTGACSGSGQVESSKWRKLDSRNLGITRSMIPVPSWMVLKNLRDAGFDAYLVGGCVRDLLLNKVPKDFDVITTAKLKQVKKKFQRAIIVGQRFPICRVIIKGSLVEVSSFDTVAGKSMRKQVGSSQMPTGCDPRDFVRWKNCMNRDFTVNSLFFDPFLNTIFDYTNGMMDLKSLKLRTVMPAHSSFLEDQARILRGLRLAARLNLSFSKETEAAIYSLSSSVAELSTSRLTLEMNYMLSYGAAESSLVLLKRFKLLEILLPFHAAYLSEQVDNRLGLRSLMLMGPDYKVDLVHDIIYRAHPDLCPTLPTFLHLFRVAILAFHMALFSNPQPAVVVLTFASLLYHQTWEESIEFARRSALATQVYVPEILDAHRYLSDDEIAERVTQFAGQVVNTVNVLINKDCLFEAMARFPEIPCSGLVSKEGFTLLYFGYTSLMDLVKHKVVINPSPYSIAFFSMYWIA</sequence>
<dbReference type="Pfam" id="PF01743">
    <property type="entry name" value="PolyA_pol"/>
    <property type="match status" value="1"/>
</dbReference>
<evidence type="ECO:0000256" key="4">
    <source>
        <dbReference type="RuleBase" id="RU003953"/>
    </source>
</evidence>
<gene>
    <name evidence="7" type="ORF">PHJA_002725400</name>
</gene>
<dbReference type="AlphaFoldDB" id="A0A830D5C8"/>
<feature type="domain" description="Poly A polymerase head" evidence="5">
    <location>
        <begin position="89"/>
        <end position="217"/>
    </location>
</feature>
<reference evidence="7" key="1">
    <citation type="submission" date="2020-07" db="EMBL/GenBank/DDBJ databases">
        <title>Ethylene signaling mediates host invasion by parasitic plants.</title>
        <authorList>
            <person name="Yoshida S."/>
        </authorList>
    </citation>
    <scope>NUCLEOTIDE SEQUENCE</scope>
    <source>
        <strain evidence="7">Okayama</strain>
    </source>
</reference>
<dbReference type="GO" id="GO:0003723">
    <property type="term" value="F:RNA binding"/>
    <property type="evidence" value="ECO:0007669"/>
    <property type="project" value="UniProtKB-KW"/>
</dbReference>
<dbReference type="Proteomes" id="UP000653305">
    <property type="component" value="Unassembled WGS sequence"/>
</dbReference>
<dbReference type="SUPFAM" id="SSF81301">
    <property type="entry name" value="Nucleotidyltransferase"/>
    <property type="match status" value="1"/>
</dbReference>
<accession>A0A830D5C8</accession>
<dbReference type="GO" id="GO:0016779">
    <property type="term" value="F:nucleotidyltransferase activity"/>
    <property type="evidence" value="ECO:0007669"/>
    <property type="project" value="InterPro"/>
</dbReference>
<comment type="similarity">
    <text evidence="1 4">Belongs to the tRNA nucleotidyltransferase/poly(A) polymerase family.</text>
</comment>
<organism evidence="7 8">
    <name type="scientific">Phtheirospermum japonicum</name>
    <dbReference type="NCBI Taxonomy" id="374723"/>
    <lineage>
        <taxon>Eukaryota</taxon>
        <taxon>Viridiplantae</taxon>
        <taxon>Streptophyta</taxon>
        <taxon>Embryophyta</taxon>
        <taxon>Tracheophyta</taxon>
        <taxon>Spermatophyta</taxon>
        <taxon>Magnoliopsida</taxon>
        <taxon>eudicotyledons</taxon>
        <taxon>Gunneridae</taxon>
        <taxon>Pentapetalae</taxon>
        <taxon>asterids</taxon>
        <taxon>lamiids</taxon>
        <taxon>Lamiales</taxon>
        <taxon>Orobanchaceae</taxon>
        <taxon>Orobanchaceae incertae sedis</taxon>
        <taxon>Phtheirospermum</taxon>
    </lineage>
</organism>
<evidence type="ECO:0000259" key="5">
    <source>
        <dbReference type="Pfam" id="PF01743"/>
    </source>
</evidence>
<dbReference type="EMBL" id="BMAC01001124">
    <property type="protein sequence ID" value="GFQ05813.1"/>
    <property type="molecule type" value="Genomic_DNA"/>
</dbReference>
<dbReference type="OrthoDB" id="445712at2759"/>
<evidence type="ECO:0000259" key="6">
    <source>
        <dbReference type="Pfam" id="PF12627"/>
    </source>
</evidence>
<dbReference type="InterPro" id="IPR002646">
    <property type="entry name" value="PolA_pol_head_dom"/>
</dbReference>
<dbReference type="GO" id="GO:0000166">
    <property type="term" value="F:nucleotide binding"/>
    <property type="evidence" value="ECO:0007669"/>
    <property type="project" value="UniProtKB-KW"/>
</dbReference>
<keyword evidence="2 4" id="KW-0808">Transferase</keyword>
<keyword evidence="3" id="KW-0547">Nucleotide-binding</keyword>
<evidence type="ECO:0000256" key="1">
    <source>
        <dbReference type="ARBA" id="ARBA00007265"/>
    </source>
</evidence>
<dbReference type="SUPFAM" id="SSF81891">
    <property type="entry name" value="Poly A polymerase C-terminal region-like"/>
    <property type="match status" value="1"/>
</dbReference>
<dbReference type="GO" id="GO:0001680">
    <property type="term" value="P:tRNA 3'-terminal CCA addition"/>
    <property type="evidence" value="ECO:0007669"/>
    <property type="project" value="UniProtKB-ARBA"/>
</dbReference>
<dbReference type="InterPro" id="IPR043519">
    <property type="entry name" value="NT_sf"/>
</dbReference>
<comment type="caution">
    <text evidence="7">The sequence shown here is derived from an EMBL/GenBank/DDBJ whole genome shotgun (WGS) entry which is preliminary data.</text>
</comment>
<evidence type="ECO:0000313" key="7">
    <source>
        <dbReference type="EMBL" id="GFQ05813.1"/>
    </source>
</evidence>
<name>A0A830D5C8_9LAMI</name>
<dbReference type="PANTHER" id="PTHR43051">
    <property type="entry name" value="POLYNUCLEOTIDE ADENYLYLTRANSFERASE FAMILY PROTEIN"/>
    <property type="match status" value="1"/>
</dbReference>
<proteinExistence type="inferred from homology"/>
<dbReference type="InterPro" id="IPR052191">
    <property type="entry name" value="tRNA_ntf/polyA_polymerase_I"/>
</dbReference>
<dbReference type="Gene3D" id="1.10.3090.10">
    <property type="entry name" value="cca-adding enzyme, domain 2"/>
    <property type="match status" value="1"/>
</dbReference>
<evidence type="ECO:0000256" key="3">
    <source>
        <dbReference type="ARBA" id="ARBA00022741"/>
    </source>
</evidence>
<dbReference type="InterPro" id="IPR032828">
    <property type="entry name" value="PolyA_RNA-bd"/>
</dbReference>
<dbReference type="PANTHER" id="PTHR43051:SF1">
    <property type="entry name" value="POLYNUCLEOTIDE ADENYLYLTRANSFERASE FAMILY PROTEIN"/>
    <property type="match status" value="1"/>
</dbReference>